<sequence length="132" mass="15530">MTPRQRASSTTTAQVAPTRKRVRRKRKRTVASQRTIILEQPRRQQLRPCVIQILSGRVVERFWRRRIKFYTDSSLEMSEEIREHVAAQGQILAVEKLLDYQCNAQKKDYDVPVSWKGLESIEDSWESSKTLI</sequence>
<dbReference type="OrthoDB" id="78362at2759"/>
<dbReference type="PROSITE" id="PS50013">
    <property type="entry name" value="CHROMO_2"/>
    <property type="match status" value="1"/>
</dbReference>
<feature type="compositionally biased region" description="Basic residues" evidence="1">
    <location>
        <begin position="18"/>
        <end position="27"/>
    </location>
</feature>
<comment type="caution">
    <text evidence="3">The sequence shown here is derived from an EMBL/GenBank/DDBJ whole genome shotgun (WGS) entry which is preliminary data.</text>
</comment>
<dbReference type="EMBL" id="BSXW01012571">
    <property type="protein sequence ID" value="GMF66216.1"/>
    <property type="molecule type" value="Genomic_DNA"/>
</dbReference>
<dbReference type="InterPro" id="IPR000953">
    <property type="entry name" value="Chromo/chromo_shadow_dom"/>
</dbReference>
<evidence type="ECO:0000313" key="4">
    <source>
        <dbReference type="Proteomes" id="UP001165083"/>
    </source>
</evidence>
<evidence type="ECO:0000313" key="3">
    <source>
        <dbReference type="EMBL" id="GMF66216.1"/>
    </source>
</evidence>
<proteinExistence type="predicted"/>
<evidence type="ECO:0000256" key="1">
    <source>
        <dbReference type="SAM" id="MobiDB-lite"/>
    </source>
</evidence>
<dbReference type="Proteomes" id="UP001165083">
    <property type="component" value="Unassembled WGS sequence"/>
</dbReference>
<dbReference type="Gene3D" id="2.40.50.40">
    <property type="match status" value="1"/>
</dbReference>
<feature type="region of interest" description="Disordered" evidence="1">
    <location>
        <begin position="1"/>
        <end position="27"/>
    </location>
</feature>
<name>A0A9W7D9T4_9STRA</name>
<feature type="domain" description="Chromo" evidence="2">
    <location>
        <begin position="92"/>
        <end position="132"/>
    </location>
</feature>
<reference evidence="3" key="1">
    <citation type="submission" date="2023-04" db="EMBL/GenBank/DDBJ databases">
        <title>Phytophthora lilii NBRC 32176.</title>
        <authorList>
            <person name="Ichikawa N."/>
            <person name="Sato H."/>
            <person name="Tonouchi N."/>
        </authorList>
    </citation>
    <scope>NUCLEOTIDE SEQUENCE</scope>
    <source>
        <strain evidence="3">NBRC 32176</strain>
    </source>
</reference>
<keyword evidence="4" id="KW-1185">Reference proteome</keyword>
<feature type="compositionally biased region" description="Polar residues" evidence="1">
    <location>
        <begin position="1"/>
        <end position="15"/>
    </location>
</feature>
<dbReference type="InterPro" id="IPR016197">
    <property type="entry name" value="Chromo-like_dom_sf"/>
</dbReference>
<organism evidence="3 4">
    <name type="scientific">Phytophthora lilii</name>
    <dbReference type="NCBI Taxonomy" id="2077276"/>
    <lineage>
        <taxon>Eukaryota</taxon>
        <taxon>Sar</taxon>
        <taxon>Stramenopiles</taxon>
        <taxon>Oomycota</taxon>
        <taxon>Peronosporomycetes</taxon>
        <taxon>Peronosporales</taxon>
        <taxon>Peronosporaceae</taxon>
        <taxon>Phytophthora</taxon>
    </lineage>
</organism>
<evidence type="ECO:0000259" key="2">
    <source>
        <dbReference type="PROSITE" id="PS50013"/>
    </source>
</evidence>
<gene>
    <name evidence="3" type="ORF">Plil01_001872500</name>
</gene>
<dbReference type="SUPFAM" id="SSF54160">
    <property type="entry name" value="Chromo domain-like"/>
    <property type="match status" value="1"/>
</dbReference>
<accession>A0A9W7D9T4</accession>
<dbReference type="AlphaFoldDB" id="A0A9W7D9T4"/>
<protein>
    <submittedName>
        <fullName evidence="3">Unnamed protein product</fullName>
    </submittedName>
</protein>